<organism evidence="3 4">
    <name type="scientific">Microbacterium testaceum (strain StLB037)</name>
    <dbReference type="NCBI Taxonomy" id="979556"/>
    <lineage>
        <taxon>Bacteria</taxon>
        <taxon>Bacillati</taxon>
        <taxon>Actinomycetota</taxon>
        <taxon>Actinomycetes</taxon>
        <taxon>Micrococcales</taxon>
        <taxon>Microbacteriaceae</taxon>
        <taxon>Microbacterium</taxon>
    </lineage>
</organism>
<dbReference type="Proteomes" id="UP000008975">
    <property type="component" value="Chromosome"/>
</dbReference>
<reference key="2">
    <citation type="submission" date="2011-02" db="EMBL/GenBank/DDBJ databases">
        <title>Genome sequence of Microbacterium testaceum StLB037.</title>
        <authorList>
            <person name="Morohoshi T."/>
            <person name="Wang W.Z."/>
            <person name="Someya N."/>
            <person name="Ikeda T."/>
        </authorList>
    </citation>
    <scope>NUCLEOTIDE SEQUENCE</scope>
    <source>
        <strain>StLB037</strain>
    </source>
</reference>
<dbReference type="OrthoDB" id="5242900at2"/>
<dbReference type="Gene3D" id="3.40.50.2020">
    <property type="match status" value="1"/>
</dbReference>
<dbReference type="AlphaFoldDB" id="E8NBM9"/>
<evidence type="ECO:0000313" key="3">
    <source>
        <dbReference type="EMBL" id="BAJ73489.1"/>
    </source>
</evidence>
<evidence type="ECO:0000256" key="1">
    <source>
        <dbReference type="ARBA" id="ARBA00008007"/>
    </source>
</evidence>
<dbReference type="eggNOG" id="COG1040">
    <property type="taxonomic scope" value="Bacteria"/>
</dbReference>
<gene>
    <name evidence="3" type="ordered locus">MTES_0525</name>
</gene>
<sequence length="223" mass="23387">MSSHAVPPKAVVAALHDALTFWLPIACAGCGLVDVGLCSGCRAALAASPHHRRTEAGLAVTSALEFSGVPARVLRALKEEGRTSLARALAPALASVIASVLAEAVGDDAVVTTVPSSRAAYRRRGYRPVDLLVRRSGWRPVPLLRVARSPRDQRGLDRAARRANVGGVFVSRPVRGRDVVLIDDVVTTGATLDDAARAVRVAGAGRVIAVTLAHTPRHRDRGA</sequence>
<dbReference type="PANTHER" id="PTHR47505:SF1">
    <property type="entry name" value="DNA UTILIZATION PROTEIN YHGH"/>
    <property type="match status" value="1"/>
</dbReference>
<dbReference type="RefSeq" id="WP_013583616.1">
    <property type="nucleotide sequence ID" value="NC_015125.1"/>
</dbReference>
<dbReference type="STRING" id="979556.MTES_0525"/>
<comment type="similarity">
    <text evidence="1">Belongs to the ComF/GntX family.</text>
</comment>
<proteinExistence type="inferred from homology"/>
<dbReference type="EMBL" id="AP012052">
    <property type="protein sequence ID" value="BAJ73489.1"/>
    <property type="molecule type" value="Genomic_DNA"/>
</dbReference>
<evidence type="ECO:0000313" key="4">
    <source>
        <dbReference type="Proteomes" id="UP000008975"/>
    </source>
</evidence>
<dbReference type="InterPro" id="IPR000836">
    <property type="entry name" value="PRTase_dom"/>
</dbReference>
<dbReference type="InterPro" id="IPR051910">
    <property type="entry name" value="ComF/GntX_DNA_util-trans"/>
</dbReference>
<dbReference type="SUPFAM" id="SSF53271">
    <property type="entry name" value="PRTase-like"/>
    <property type="match status" value="1"/>
</dbReference>
<dbReference type="Pfam" id="PF00156">
    <property type="entry name" value="Pribosyltran"/>
    <property type="match status" value="1"/>
</dbReference>
<protein>
    <submittedName>
        <fullName evidence="3">Predicted amidophosphoribosyltransferase</fullName>
    </submittedName>
</protein>
<dbReference type="PANTHER" id="PTHR47505">
    <property type="entry name" value="DNA UTILIZATION PROTEIN YHGH"/>
    <property type="match status" value="1"/>
</dbReference>
<reference evidence="3 4" key="1">
    <citation type="journal article" date="2011" name="J. Bacteriol.">
        <title>Genome sequence of Microbacterium testaceum StLB037, an N-acylhomoserine lactone-degrading bacterium isolated from potato leaves.</title>
        <authorList>
            <person name="Morohoshi T."/>
            <person name="Wang W.-Z."/>
            <person name="Someya N."/>
            <person name="Ikeda T."/>
        </authorList>
    </citation>
    <scope>NUCLEOTIDE SEQUENCE [LARGE SCALE GENOMIC DNA]</scope>
    <source>
        <strain evidence="3 4">StLB037</strain>
    </source>
</reference>
<name>E8NBM9_MICTS</name>
<feature type="domain" description="Phosphoribosyltransferase" evidence="2">
    <location>
        <begin position="173"/>
        <end position="217"/>
    </location>
</feature>
<dbReference type="HOGENOM" id="CLU_054549_3_1_11"/>
<dbReference type="InterPro" id="IPR029057">
    <property type="entry name" value="PRTase-like"/>
</dbReference>
<dbReference type="KEGG" id="mts:MTES_0525"/>
<evidence type="ECO:0000259" key="2">
    <source>
        <dbReference type="Pfam" id="PF00156"/>
    </source>
</evidence>
<accession>E8NBM9</accession>
<dbReference type="CDD" id="cd06223">
    <property type="entry name" value="PRTases_typeI"/>
    <property type="match status" value="1"/>
</dbReference>